<evidence type="ECO:0000256" key="1">
    <source>
        <dbReference type="ARBA" id="ARBA00000073"/>
    </source>
</evidence>
<accession>A0A852TBT8</accession>
<evidence type="ECO:0000256" key="3">
    <source>
        <dbReference type="ARBA" id="ARBA00023235"/>
    </source>
</evidence>
<evidence type="ECO:0000256" key="4">
    <source>
        <dbReference type="PIRSR" id="PIRSR606225-1"/>
    </source>
</evidence>
<dbReference type="SUPFAM" id="SSF55120">
    <property type="entry name" value="Pseudouridine synthase"/>
    <property type="match status" value="1"/>
</dbReference>
<evidence type="ECO:0000313" key="8">
    <source>
        <dbReference type="Proteomes" id="UP000548423"/>
    </source>
</evidence>
<dbReference type="InterPro" id="IPR006224">
    <property type="entry name" value="PsdUridine_synth_RluA-like_CS"/>
</dbReference>
<name>A0A852TBT8_9BACI</name>
<evidence type="ECO:0000256" key="5">
    <source>
        <dbReference type="RuleBase" id="RU362028"/>
    </source>
</evidence>
<dbReference type="EMBL" id="JACCBX010000004">
    <property type="protein sequence ID" value="NYE05671.1"/>
    <property type="molecule type" value="Genomic_DNA"/>
</dbReference>
<feature type="domain" description="Pseudouridine synthase RsuA/RluA-like" evidence="6">
    <location>
        <begin position="95"/>
        <end position="246"/>
    </location>
</feature>
<dbReference type="InterPro" id="IPR006225">
    <property type="entry name" value="PsdUridine_synth_RluC/D"/>
</dbReference>
<dbReference type="InterPro" id="IPR006145">
    <property type="entry name" value="PsdUridine_synth_RsuA/RluA"/>
</dbReference>
<dbReference type="AlphaFoldDB" id="A0A852TBT8"/>
<dbReference type="NCBIfam" id="TIGR00005">
    <property type="entry name" value="rluA_subfam"/>
    <property type="match status" value="1"/>
</dbReference>
<proteinExistence type="inferred from homology"/>
<organism evidence="7 8">
    <name type="scientific">Neobacillus niacini</name>
    <dbReference type="NCBI Taxonomy" id="86668"/>
    <lineage>
        <taxon>Bacteria</taxon>
        <taxon>Bacillati</taxon>
        <taxon>Bacillota</taxon>
        <taxon>Bacilli</taxon>
        <taxon>Bacillales</taxon>
        <taxon>Bacillaceae</taxon>
        <taxon>Neobacillus</taxon>
    </lineage>
</organism>
<dbReference type="GO" id="GO:0000455">
    <property type="term" value="P:enzyme-directed rRNA pseudouridine synthesis"/>
    <property type="evidence" value="ECO:0007669"/>
    <property type="project" value="TreeGrafter"/>
</dbReference>
<sequence length="305" mass="35305">MLKTTRKGNWMEMITPRVWEGKTIEDIFRTEWEVPKKLTHQFRMEHNVLVNGMKANWNNPLKNGDKVLIKLFEEAVPPILLDFFYDIQVLYEDDHVIVFNKPANMSTHPNDENDKNTLLHAAQFHVQSYGEKVSVRQVHRLDKDTTGAILFAKHALSGAILDRMLEKHEIKRTYLAIVDGRIKKKKGKICEPIGRDRHHATRRRVSTSGQAATTHYQVIKEEHDHSYVKCWLETGRTHQIRVHLSHIGHPLIGDTLYGGKPLFKRQALHAAKLEFTHPITGENISCYAPFIDQPPIFKNIDVYSL</sequence>
<dbReference type="InterPro" id="IPR050188">
    <property type="entry name" value="RluA_PseudoU_synthase"/>
</dbReference>
<feature type="active site" evidence="4">
    <location>
        <position position="142"/>
    </location>
</feature>
<evidence type="ECO:0000313" key="7">
    <source>
        <dbReference type="EMBL" id="NYE05671.1"/>
    </source>
</evidence>
<dbReference type="InterPro" id="IPR020103">
    <property type="entry name" value="PsdUridine_synth_cat_dom_sf"/>
</dbReference>
<dbReference type="EC" id="5.4.99.-" evidence="5"/>
<dbReference type="GO" id="GO:0009982">
    <property type="term" value="F:pseudouridine synthase activity"/>
    <property type="evidence" value="ECO:0007669"/>
    <property type="project" value="InterPro"/>
</dbReference>
<dbReference type="FunFam" id="3.30.2350.10:FF:000005">
    <property type="entry name" value="Pseudouridine synthase"/>
    <property type="match status" value="1"/>
</dbReference>
<keyword evidence="3 5" id="KW-0413">Isomerase</keyword>
<dbReference type="PANTHER" id="PTHR21600:SF71">
    <property type="entry name" value="PSEUDOURIDINE SYNTHASE"/>
    <property type="match status" value="1"/>
</dbReference>
<dbReference type="GO" id="GO:0003723">
    <property type="term" value="F:RNA binding"/>
    <property type="evidence" value="ECO:0007669"/>
    <property type="project" value="InterPro"/>
</dbReference>
<protein>
    <recommendedName>
        <fullName evidence="5">Pseudouridine synthase</fullName>
        <ecNumber evidence="5">5.4.99.-</ecNumber>
    </recommendedName>
</protein>
<comment type="catalytic activity">
    <reaction evidence="1 5">
        <text>a uridine in RNA = a pseudouridine in RNA</text>
        <dbReference type="Rhea" id="RHEA:48348"/>
        <dbReference type="Rhea" id="RHEA-COMP:12068"/>
        <dbReference type="Rhea" id="RHEA-COMP:12069"/>
        <dbReference type="ChEBI" id="CHEBI:65314"/>
        <dbReference type="ChEBI" id="CHEBI:65315"/>
    </reaction>
</comment>
<comment type="caution">
    <text evidence="7">The sequence shown here is derived from an EMBL/GenBank/DDBJ whole genome shotgun (WGS) entry which is preliminary data.</text>
</comment>
<evidence type="ECO:0000259" key="6">
    <source>
        <dbReference type="Pfam" id="PF00849"/>
    </source>
</evidence>
<reference evidence="8" key="2">
    <citation type="submission" date="2020-08" db="EMBL/GenBank/DDBJ databases">
        <title>The Agave Microbiome: Exploring the role of microbial communities in plant adaptations to desert environments.</title>
        <authorList>
            <person name="Partida-Martinez L.P."/>
        </authorList>
    </citation>
    <scope>NUCLEOTIDE SEQUENCE [LARGE SCALE GENOMIC DNA]</scope>
    <source>
        <strain evidence="8">AT2.8</strain>
    </source>
</reference>
<dbReference type="PROSITE" id="PS01129">
    <property type="entry name" value="PSI_RLU"/>
    <property type="match status" value="1"/>
</dbReference>
<comment type="similarity">
    <text evidence="2 5">Belongs to the pseudouridine synthase RluA family.</text>
</comment>
<evidence type="ECO:0000256" key="2">
    <source>
        <dbReference type="ARBA" id="ARBA00010876"/>
    </source>
</evidence>
<dbReference type="CDD" id="cd02869">
    <property type="entry name" value="PseudoU_synth_RluA_like"/>
    <property type="match status" value="1"/>
</dbReference>
<gene>
    <name evidence="7" type="ORF">F4694_002424</name>
</gene>
<comment type="function">
    <text evidence="5">Responsible for synthesis of pseudouridine from uracil.</text>
</comment>
<dbReference type="Gene3D" id="3.30.2350.10">
    <property type="entry name" value="Pseudouridine synthase"/>
    <property type="match status" value="1"/>
</dbReference>
<dbReference type="GO" id="GO:0140098">
    <property type="term" value="F:catalytic activity, acting on RNA"/>
    <property type="evidence" value="ECO:0007669"/>
    <property type="project" value="UniProtKB-ARBA"/>
</dbReference>
<dbReference type="Pfam" id="PF00849">
    <property type="entry name" value="PseudoU_synth_2"/>
    <property type="match status" value="1"/>
</dbReference>
<dbReference type="PANTHER" id="PTHR21600">
    <property type="entry name" value="MITOCHONDRIAL RNA PSEUDOURIDINE SYNTHASE"/>
    <property type="match status" value="1"/>
</dbReference>
<reference evidence="8" key="1">
    <citation type="submission" date="2020-07" db="EMBL/GenBank/DDBJ databases">
        <authorList>
            <person name="Partida-Martinez L."/>
            <person name="Huntemann M."/>
            <person name="Clum A."/>
            <person name="Wang J."/>
            <person name="Palaniappan K."/>
            <person name="Ritter S."/>
            <person name="Chen I.-M."/>
            <person name="Stamatis D."/>
            <person name="Reddy T."/>
            <person name="O'Malley R."/>
            <person name="Daum C."/>
            <person name="Shapiro N."/>
            <person name="Ivanova N."/>
            <person name="Kyrpides N."/>
            <person name="Woyke T."/>
        </authorList>
    </citation>
    <scope>NUCLEOTIDE SEQUENCE [LARGE SCALE GENOMIC DNA]</scope>
    <source>
        <strain evidence="8">AT2.8</strain>
    </source>
</reference>
<dbReference type="Proteomes" id="UP000548423">
    <property type="component" value="Unassembled WGS sequence"/>
</dbReference>